<name>A0A679JHN7_9HYPH</name>
<evidence type="ECO:0000256" key="1">
    <source>
        <dbReference type="SAM" id="MobiDB-lite"/>
    </source>
</evidence>
<organism evidence="2">
    <name type="scientific">Methylobacterium bullatum</name>
    <dbReference type="NCBI Taxonomy" id="570505"/>
    <lineage>
        <taxon>Bacteria</taxon>
        <taxon>Pseudomonadati</taxon>
        <taxon>Pseudomonadota</taxon>
        <taxon>Alphaproteobacteria</taxon>
        <taxon>Hyphomicrobiales</taxon>
        <taxon>Methylobacteriaceae</taxon>
        <taxon>Methylobacterium</taxon>
    </lineage>
</organism>
<dbReference type="Gene3D" id="1.10.10.10">
    <property type="entry name" value="Winged helix-like DNA-binding domain superfamily/Winged helix DNA-binding domain"/>
    <property type="match status" value="1"/>
</dbReference>
<dbReference type="EMBL" id="LR743504">
    <property type="protein sequence ID" value="CAA2105443.1"/>
    <property type="molecule type" value="Genomic_DNA"/>
</dbReference>
<accession>A0A679JHN7</accession>
<feature type="region of interest" description="Disordered" evidence="1">
    <location>
        <begin position="167"/>
        <end position="191"/>
    </location>
</feature>
<dbReference type="InterPro" id="IPR036388">
    <property type="entry name" value="WH-like_DNA-bd_sf"/>
</dbReference>
<dbReference type="InterPro" id="IPR009057">
    <property type="entry name" value="Homeodomain-like_sf"/>
</dbReference>
<evidence type="ECO:0000313" key="2">
    <source>
        <dbReference type="EMBL" id="CAA2105443.1"/>
    </source>
</evidence>
<protein>
    <recommendedName>
        <fullName evidence="3">Integrase catalytic domain-containing protein</fullName>
    </recommendedName>
</protein>
<dbReference type="SUPFAM" id="SSF46689">
    <property type="entry name" value="Homeodomain-like"/>
    <property type="match status" value="1"/>
</dbReference>
<reference evidence="2" key="1">
    <citation type="submission" date="2019-12" db="EMBL/GenBank/DDBJ databases">
        <authorList>
            <person name="Cremers G."/>
        </authorList>
    </citation>
    <scope>NUCLEOTIDE SEQUENCE</scope>
    <source>
        <strain evidence="2">Mbul1</strain>
    </source>
</reference>
<proteinExistence type="predicted"/>
<dbReference type="AlphaFoldDB" id="A0A679JHN7"/>
<dbReference type="Pfam" id="PF13565">
    <property type="entry name" value="HTH_32"/>
    <property type="match status" value="1"/>
</dbReference>
<gene>
    <name evidence="2" type="ORF">MBUL_03195</name>
</gene>
<evidence type="ECO:0008006" key="3">
    <source>
        <dbReference type="Google" id="ProtNLM"/>
    </source>
</evidence>
<sequence length="206" mass="23683">MRYPAPEKLEIIRLVEQSHLPVRATLDKLGITRSTFYRWYDAYQRGGPEALSDHPSQPSRVWNRLPAEIREQIVALALEQPELSPRELAVRFTDERGYFVSEATVYRLLKAQDLITSPAYIVIKAADEFHDKTTAPNQLWQTDFTYLKVVGWGWYYLSTVLDEPKDGVATSRATSSPGSCARRCRPATSPPRSTWRWVRLDSIRRG</sequence>